<dbReference type="Pfam" id="PF13015">
    <property type="entry name" value="PRKCSH_1"/>
    <property type="match status" value="1"/>
</dbReference>
<accession>A0AAN7SPP8</accession>
<dbReference type="GO" id="GO:0005509">
    <property type="term" value="F:calcium ion binding"/>
    <property type="evidence" value="ECO:0007669"/>
    <property type="project" value="InterPro"/>
</dbReference>
<dbReference type="InterPro" id="IPR018247">
    <property type="entry name" value="EF_Hand_1_Ca_BS"/>
</dbReference>
<keyword evidence="12" id="KW-1185">Reference proteome</keyword>
<evidence type="ECO:0000259" key="10">
    <source>
        <dbReference type="PROSITE" id="PS51914"/>
    </source>
</evidence>
<dbReference type="EMBL" id="JARPUR010000002">
    <property type="protein sequence ID" value="KAK4881608.1"/>
    <property type="molecule type" value="Genomic_DNA"/>
</dbReference>
<dbReference type="PROSITE" id="PS00018">
    <property type="entry name" value="EF_HAND_1"/>
    <property type="match status" value="1"/>
</dbReference>
<dbReference type="Proteomes" id="UP001353858">
    <property type="component" value="Unassembled WGS sequence"/>
</dbReference>
<evidence type="ECO:0000256" key="3">
    <source>
        <dbReference type="ARBA" id="ARBA00022824"/>
    </source>
</evidence>
<dbReference type="SUPFAM" id="SSF50911">
    <property type="entry name" value="Mannose 6-phosphate receptor domain"/>
    <property type="match status" value="1"/>
</dbReference>
<keyword evidence="8" id="KW-1133">Transmembrane helix</keyword>
<keyword evidence="4" id="KW-0106">Calcium</keyword>
<dbReference type="InterPro" id="IPR044865">
    <property type="entry name" value="MRH_dom"/>
</dbReference>
<organism evidence="11 12">
    <name type="scientific">Aquatica leii</name>
    <dbReference type="NCBI Taxonomy" id="1421715"/>
    <lineage>
        <taxon>Eukaryota</taxon>
        <taxon>Metazoa</taxon>
        <taxon>Ecdysozoa</taxon>
        <taxon>Arthropoda</taxon>
        <taxon>Hexapoda</taxon>
        <taxon>Insecta</taxon>
        <taxon>Pterygota</taxon>
        <taxon>Neoptera</taxon>
        <taxon>Endopterygota</taxon>
        <taxon>Coleoptera</taxon>
        <taxon>Polyphaga</taxon>
        <taxon>Elateriformia</taxon>
        <taxon>Elateroidea</taxon>
        <taxon>Lampyridae</taxon>
        <taxon>Luciolinae</taxon>
        <taxon>Aquatica</taxon>
    </lineage>
</organism>
<dbReference type="Gene3D" id="2.70.130.10">
    <property type="entry name" value="Mannose-6-phosphate receptor binding domain"/>
    <property type="match status" value="1"/>
</dbReference>
<dbReference type="GO" id="GO:0017177">
    <property type="term" value="C:glucosidase II complex"/>
    <property type="evidence" value="ECO:0007669"/>
    <property type="project" value="TreeGrafter"/>
</dbReference>
<comment type="caution">
    <text evidence="11">The sequence shown here is derived from an EMBL/GenBank/DDBJ whole genome shotgun (WGS) entry which is preliminary data.</text>
</comment>
<name>A0AAN7SPP8_9COLE</name>
<dbReference type="PANTHER" id="PTHR12630">
    <property type="entry name" value="N-LINKED OLIGOSACCHARIDE PROCESSING"/>
    <property type="match status" value="1"/>
</dbReference>
<dbReference type="InterPro" id="IPR036055">
    <property type="entry name" value="LDL_receptor-like_sf"/>
</dbReference>
<dbReference type="InterPro" id="IPR011992">
    <property type="entry name" value="EF-hand-dom_pair"/>
</dbReference>
<dbReference type="SUPFAM" id="SSF47473">
    <property type="entry name" value="EF-hand"/>
    <property type="match status" value="1"/>
</dbReference>
<keyword evidence="5" id="KW-1015">Disulfide bond</keyword>
<dbReference type="PANTHER" id="PTHR12630:SF1">
    <property type="entry name" value="GLUCOSIDASE 2 SUBUNIT BETA"/>
    <property type="match status" value="1"/>
</dbReference>
<dbReference type="Pfam" id="PF13202">
    <property type="entry name" value="EF-hand_5"/>
    <property type="match status" value="1"/>
</dbReference>
<dbReference type="AlphaFoldDB" id="A0AAN7SPP8"/>
<feature type="domain" description="EF-hand" evidence="9">
    <location>
        <begin position="225"/>
        <end position="260"/>
    </location>
</feature>
<evidence type="ECO:0000256" key="2">
    <source>
        <dbReference type="ARBA" id="ARBA00022729"/>
    </source>
</evidence>
<evidence type="ECO:0000256" key="1">
    <source>
        <dbReference type="ARBA" id="ARBA00022387"/>
    </source>
</evidence>
<evidence type="ECO:0000259" key="9">
    <source>
        <dbReference type="PROSITE" id="PS50222"/>
    </source>
</evidence>
<feature type="compositionally biased region" description="Acidic residues" evidence="7">
    <location>
        <begin position="341"/>
        <end position="354"/>
    </location>
</feature>
<feature type="region of interest" description="Disordered" evidence="7">
    <location>
        <begin position="303"/>
        <end position="372"/>
    </location>
</feature>
<evidence type="ECO:0000313" key="11">
    <source>
        <dbReference type="EMBL" id="KAK4881608.1"/>
    </source>
</evidence>
<evidence type="ECO:0000256" key="4">
    <source>
        <dbReference type="ARBA" id="ARBA00022837"/>
    </source>
</evidence>
<dbReference type="InterPro" id="IPR039794">
    <property type="entry name" value="Gtb1-like"/>
</dbReference>
<keyword evidence="8" id="KW-0812">Transmembrane</keyword>
<dbReference type="Pfam" id="PF12999">
    <property type="entry name" value="PRKCSH-like"/>
    <property type="match status" value="1"/>
</dbReference>
<proteinExistence type="predicted"/>
<evidence type="ECO:0000256" key="6">
    <source>
        <dbReference type="SAM" id="Coils"/>
    </source>
</evidence>
<reference evidence="12" key="1">
    <citation type="submission" date="2023-01" db="EMBL/GenBank/DDBJ databases">
        <title>Key to firefly adult light organ development and bioluminescence: homeobox transcription factors regulate luciferase expression and transportation to peroxisome.</title>
        <authorList>
            <person name="Fu X."/>
        </authorList>
    </citation>
    <scope>NUCLEOTIDE SEQUENCE [LARGE SCALE GENOMIC DNA]</scope>
</reference>
<feature type="domain" description="MRH" evidence="10">
    <location>
        <begin position="420"/>
        <end position="522"/>
    </location>
</feature>
<dbReference type="SUPFAM" id="SSF57424">
    <property type="entry name" value="LDL receptor-like module"/>
    <property type="match status" value="1"/>
</dbReference>
<evidence type="ECO:0000256" key="7">
    <source>
        <dbReference type="SAM" id="MobiDB-lite"/>
    </source>
</evidence>
<keyword evidence="8" id="KW-0472">Membrane</keyword>
<dbReference type="InterPro" id="IPR002048">
    <property type="entry name" value="EF_hand_dom"/>
</dbReference>
<keyword evidence="2" id="KW-0732">Signal</keyword>
<evidence type="ECO:0000256" key="8">
    <source>
        <dbReference type="SAM" id="Phobius"/>
    </source>
</evidence>
<sequence>MRRQLLTINLNHYIFIILIVICQILTSEVPRPRGVSLSRASLYNPEKDFMCFDGSLTIPFSQINDDYCDCLDGSDEPGTSACPNGIFYCTNAGHTPLNLDSSRVNDGVCDCCDGSDEYLNMHLKCTNNCFELGQTAREERQRQAELLKIGSQIRLEFSQKGIQLKQEKKEKLNDLQKQQTEAEYLLNEKEGFKKEAEELEGKFLEHYKKIEEEERKKKEEEELERSRPEMIETFNKYDSNQDGFVDISELQSRATFDRDRNGEVSEDEAKFFLNEETSVDLETFIKSCWVRIKPFLMIEAGTFKPPAGDNGEADQEQTADATEPEHEEVEDLNEKEHPDIDGEDEEEEEEEEPQEEVKPVSANSSPKYDEETQKVVDAANDARKEYYSAKDTVNNIKSEIKDIERYLEIDFGSDDEYAILEGSSFEYTDHEYIYKLYPFNKIIQQPKSSSLETHLGTWSDWIGTQDKYSIMHYTNGHSCWNGPQRSTKVYVTCGSENKVTSVSEPSKCEYQFDFTTPAACKEQTNDSENDVHDEL</sequence>
<feature type="transmembrane region" description="Helical" evidence="8">
    <location>
        <begin position="12"/>
        <end position="29"/>
    </location>
</feature>
<dbReference type="PROSITE" id="PS50222">
    <property type="entry name" value="EF_HAND_2"/>
    <property type="match status" value="1"/>
</dbReference>
<feature type="coiled-coil region" evidence="6">
    <location>
        <begin position="165"/>
        <end position="224"/>
    </location>
</feature>
<evidence type="ECO:0000313" key="12">
    <source>
        <dbReference type="Proteomes" id="UP001353858"/>
    </source>
</evidence>
<keyword evidence="3" id="KW-0256">Endoplasmic reticulum</keyword>
<evidence type="ECO:0000256" key="5">
    <source>
        <dbReference type="ARBA" id="ARBA00023157"/>
    </source>
</evidence>
<dbReference type="PROSITE" id="PS51914">
    <property type="entry name" value="MRH"/>
    <property type="match status" value="1"/>
</dbReference>
<dbReference type="Gene3D" id="1.10.238.10">
    <property type="entry name" value="EF-hand"/>
    <property type="match status" value="1"/>
</dbReference>
<dbReference type="InterPro" id="IPR028146">
    <property type="entry name" value="PRKCSH_N"/>
</dbReference>
<dbReference type="InterPro" id="IPR036607">
    <property type="entry name" value="PRKCSH"/>
</dbReference>
<protein>
    <recommendedName>
        <fullName evidence="1">Glucosidase 2 subunit beta</fullName>
    </recommendedName>
</protein>
<gene>
    <name evidence="11" type="ORF">RN001_004927</name>
</gene>
<dbReference type="GO" id="GO:0006491">
    <property type="term" value="P:N-glycan processing"/>
    <property type="evidence" value="ECO:0007669"/>
    <property type="project" value="TreeGrafter"/>
</dbReference>
<dbReference type="InterPro" id="IPR009011">
    <property type="entry name" value="Man6P_isomerase_rcpt-bd_dom_sf"/>
</dbReference>
<keyword evidence="6" id="KW-0175">Coiled coil</keyword>